<protein>
    <submittedName>
        <fullName evidence="1">Uncharacterized protein</fullName>
    </submittedName>
</protein>
<organism evidence="1 2">
    <name type="scientific">Tetrapyrgos nigripes</name>
    <dbReference type="NCBI Taxonomy" id="182062"/>
    <lineage>
        <taxon>Eukaryota</taxon>
        <taxon>Fungi</taxon>
        <taxon>Dikarya</taxon>
        <taxon>Basidiomycota</taxon>
        <taxon>Agaricomycotina</taxon>
        <taxon>Agaricomycetes</taxon>
        <taxon>Agaricomycetidae</taxon>
        <taxon>Agaricales</taxon>
        <taxon>Marasmiineae</taxon>
        <taxon>Marasmiaceae</taxon>
        <taxon>Tetrapyrgos</taxon>
    </lineage>
</organism>
<gene>
    <name evidence="1" type="ORF">D9758_018572</name>
</gene>
<keyword evidence="2" id="KW-1185">Reference proteome</keyword>
<comment type="caution">
    <text evidence="1">The sequence shown here is derived from an EMBL/GenBank/DDBJ whole genome shotgun (WGS) entry which is preliminary data.</text>
</comment>
<name>A0A8H5B1A1_9AGAR</name>
<evidence type="ECO:0000313" key="2">
    <source>
        <dbReference type="Proteomes" id="UP000559256"/>
    </source>
</evidence>
<dbReference type="Proteomes" id="UP000559256">
    <property type="component" value="Unassembled WGS sequence"/>
</dbReference>
<dbReference type="AlphaFoldDB" id="A0A8H5B1A1"/>
<evidence type="ECO:0000313" key="1">
    <source>
        <dbReference type="EMBL" id="KAF5314807.1"/>
    </source>
</evidence>
<reference evidence="1 2" key="1">
    <citation type="journal article" date="2020" name="ISME J.">
        <title>Uncovering the hidden diversity of litter-decomposition mechanisms in mushroom-forming fungi.</title>
        <authorList>
            <person name="Floudas D."/>
            <person name="Bentzer J."/>
            <person name="Ahren D."/>
            <person name="Johansson T."/>
            <person name="Persson P."/>
            <person name="Tunlid A."/>
        </authorList>
    </citation>
    <scope>NUCLEOTIDE SEQUENCE [LARGE SCALE GENOMIC DNA]</scope>
    <source>
        <strain evidence="1 2">CBS 291.85</strain>
    </source>
</reference>
<sequence>MEREKVARLDGNECDGVKEVGGMGEDEDFQSDYITLKMGLGIPEGPEAQKVSKDFAVHEFLPPEAAESYTQHVAGNTNLDWYNNEHVPLRLHHLKSFLSDTRYSASASETPSWVALCDIDDTNTFSHEPYTRLHVNAKPFSSRSSPGQETRDT</sequence>
<proteinExistence type="predicted"/>
<dbReference type="EMBL" id="JAACJM010000498">
    <property type="protein sequence ID" value="KAF5314807.1"/>
    <property type="molecule type" value="Genomic_DNA"/>
</dbReference>
<accession>A0A8H5B1A1</accession>
<dbReference type="OrthoDB" id="2851338at2759"/>